<keyword evidence="3" id="KW-1185">Reference proteome</keyword>
<feature type="chain" id="PRO_5045696758" description="Secreted protein" evidence="1">
    <location>
        <begin position="22"/>
        <end position="85"/>
    </location>
</feature>
<proteinExistence type="predicted"/>
<organism evidence="2 3">
    <name type="scientific">Flavivirga algicola</name>
    <dbReference type="NCBI Taxonomy" id="2729136"/>
    <lineage>
        <taxon>Bacteria</taxon>
        <taxon>Pseudomonadati</taxon>
        <taxon>Bacteroidota</taxon>
        <taxon>Flavobacteriia</taxon>
        <taxon>Flavobacteriales</taxon>
        <taxon>Flavobacteriaceae</taxon>
        <taxon>Flavivirga</taxon>
    </lineage>
</organism>
<gene>
    <name evidence="2" type="ORF">HHX25_08490</name>
</gene>
<dbReference type="EMBL" id="JABBHF010000004">
    <property type="protein sequence ID" value="NMH87539.1"/>
    <property type="molecule type" value="Genomic_DNA"/>
</dbReference>
<sequence length="85" mass="9198">MKKILFLFGLASILAINLKFSGDSVMNDKLTLSSLVTLQSANAESGGIMCYESASYQPGSGSWLCHPDGCFWDDDFRGTTAYSCN</sequence>
<comment type="caution">
    <text evidence="2">The sequence shown here is derived from an EMBL/GenBank/DDBJ whole genome shotgun (WGS) entry which is preliminary data.</text>
</comment>
<evidence type="ECO:0008006" key="4">
    <source>
        <dbReference type="Google" id="ProtNLM"/>
    </source>
</evidence>
<keyword evidence="1" id="KW-0732">Signal</keyword>
<evidence type="ECO:0000313" key="3">
    <source>
        <dbReference type="Proteomes" id="UP000746690"/>
    </source>
</evidence>
<feature type="signal peptide" evidence="1">
    <location>
        <begin position="1"/>
        <end position="21"/>
    </location>
</feature>
<protein>
    <recommendedName>
        <fullName evidence="4">Secreted protein</fullName>
    </recommendedName>
</protein>
<evidence type="ECO:0000313" key="2">
    <source>
        <dbReference type="EMBL" id="NMH87539.1"/>
    </source>
</evidence>
<dbReference type="Proteomes" id="UP000746690">
    <property type="component" value="Unassembled WGS sequence"/>
</dbReference>
<reference evidence="2 3" key="1">
    <citation type="submission" date="2020-04" db="EMBL/GenBank/DDBJ databases">
        <title>A Flavivirga sp. nov.</title>
        <authorList>
            <person name="Sun X."/>
        </authorList>
    </citation>
    <scope>NUCLEOTIDE SEQUENCE [LARGE SCALE GENOMIC DNA]</scope>
    <source>
        <strain evidence="2 3">Y03</strain>
    </source>
</reference>
<dbReference type="RefSeq" id="WP_169672138.1">
    <property type="nucleotide sequence ID" value="NZ_JABBHF010000004.1"/>
</dbReference>
<evidence type="ECO:0000256" key="1">
    <source>
        <dbReference type="SAM" id="SignalP"/>
    </source>
</evidence>
<accession>A0ABX1RVG2</accession>
<name>A0ABX1RVG2_9FLAO</name>